<dbReference type="EMBL" id="CP022187">
    <property type="protein sequence ID" value="AWI75972.1"/>
    <property type="molecule type" value="Genomic_DNA"/>
</dbReference>
<dbReference type="RefSeq" id="WP_108949675.1">
    <property type="nucleotide sequence ID" value="NZ_CP022187.1"/>
</dbReference>
<evidence type="ECO:0000313" key="2">
    <source>
        <dbReference type="EMBL" id="AWI75972.1"/>
    </source>
</evidence>
<evidence type="ECO:0000313" key="3">
    <source>
        <dbReference type="Proteomes" id="UP000244930"/>
    </source>
</evidence>
<accession>A0A2U8GQN4</accession>
<dbReference type="Proteomes" id="UP000244930">
    <property type="component" value="Chromosome"/>
</dbReference>
<name>A0A2U8GQN4_9RHOO</name>
<dbReference type="KEGG" id="acom:CEW83_12710"/>
<dbReference type="AlphaFoldDB" id="A0A2U8GQN4"/>
<protein>
    <submittedName>
        <fullName evidence="2">Uncharacterized protein</fullName>
    </submittedName>
</protein>
<reference evidence="2 3" key="1">
    <citation type="submission" date="2017-06" db="EMBL/GenBank/DDBJ databases">
        <title>Azoarcus.</title>
        <authorList>
            <person name="Woo J.-H."/>
            <person name="Kim H.-S."/>
        </authorList>
    </citation>
    <scope>NUCLEOTIDE SEQUENCE [LARGE SCALE GENOMIC DNA]</scope>
    <source>
        <strain evidence="2 3">TSPY31</strain>
    </source>
</reference>
<feature type="region of interest" description="Disordered" evidence="1">
    <location>
        <begin position="158"/>
        <end position="182"/>
    </location>
</feature>
<keyword evidence="3" id="KW-1185">Reference proteome</keyword>
<organism evidence="2 3">
    <name type="scientific">Parazoarcus communis</name>
    <dbReference type="NCBI Taxonomy" id="41977"/>
    <lineage>
        <taxon>Bacteria</taxon>
        <taxon>Pseudomonadati</taxon>
        <taxon>Pseudomonadota</taxon>
        <taxon>Betaproteobacteria</taxon>
        <taxon>Rhodocyclales</taxon>
        <taxon>Zoogloeaceae</taxon>
        <taxon>Parazoarcus</taxon>
    </lineage>
</organism>
<gene>
    <name evidence="2" type="ORF">CEW83_12710</name>
</gene>
<evidence type="ECO:0000256" key="1">
    <source>
        <dbReference type="SAM" id="MobiDB-lite"/>
    </source>
</evidence>
<sequence length="182" mass="20077">MKKRLSSPPFFARNKALAYRSTRLSGYIQWRLTPELLASIGAIAKRSRADDALERPRVGLTTPLGDGRTLCAAKDKPRRNLLPFERHIDMRRNEAVTNTLPRYTFQPGPDPEAERMRAREPGHAGAFNAMTPAGLRSASRFQPDQACNALAFTGPAAGSHDTGDLRHQKPGPVSHASLRMAH</sequence>
<proteinExistence type="predicted"/>